<dbReference type="Gene3D" id="1.10.10.10">
    <property type="entry name" value="Winged helix-like DNA-binding domain superfamily/Winged helix DNA-binding domain"/>
    <property type="match status" value="1"/>
</dbReference>
<evidence type="ECO:0000259" key="4">
    <source>
        <dbReference type="PROSITE" id="PS51077"/>
    </source>
</evidence>
<reference evidence="6 7" key="1">
    <citation type="submission" date="2024-08" db="EMBL/GenBank/DDBJ databases">
        <title>Genome mining of Saccharopolyspora cebuensis PGLac3 from Nigerian medicinal plant.</title>
        <authorList>
            <person name="Ezeobiora C.E."/>
            <person name="Igbokwe N.H."/>
            <person name="Amin D.H."/>
            <person name="Mendie U.E."/>
        </authorList>
    </citation>
    <scope>NUCLEOTIDE SEQUENCE [LARGE SCALE GENOMIC DNA]</scope>
    <source>
        <strain evidence="6 7">PGLac3</strain>
    </source>
</reference>
<evidence type="ECO:0000313" key="6">
    <source>
        <dbReference type="EMBL" id="MEY8039535.1"/>
    </source>
</evidence>
<evidence type="ECO:0000256" key="1">
    <source>
        <dbReference type="ARBA" id="ARBA00023015"/>
    </source>
</evidence>
<dbReference type="SMART" id="SM00346">
    <property type="entry name" value="HTH_ICLR"/>
    <property type="match status" value="1"/>
</dbReference>
<keyword evidence="1" id="KW-0805">Transcription regulation</keyword>
<dbReference type="SUPFAM" id="SSF46785">
    <property type="entry name" value="Winged helix' DNA-binding domain"/>
    <property type="match status" value="1"/>
</dbReference>
<keyword evidence="3" id="KW-0804">Transcription</keyword>
<gene>
    <name evidence="6" type="ORF">AB8O55_09010</name>
</gene>
<accession>A0ABV4CEM0</accession>
<organism evidence="6 7">
    <name type="scientific">Saccharopolyspora cebuensis</name>
    <dbReference type="NCBI Taxonomy" id="418759"/>
    <lineage>
        <taxon>Bacteria</taxon>
        <taxon>Bacillati</taxon>
        <taxon>Actinomycetota</taxon>
        <taxon>Actinomycetes</taxon>
        <taxon>Pseudonocardiales</taxon>
        <taxon>Pseudonocardiaceae</taxon>
        <taxon>Saccharopolyspora</taxon>
    </lineage>
</organism>
<dbReference type="EMBL" id="JBGEHV010000012">
    <property type="protein sequence ID" value="MEY8039535.1"/>
    <property type="molecule type" value="Genomic_DNA"/>
</dbReference>
<evidence type="ECO:0000259" key="5">
    <source>
        <dbReference type="PROSITE" id="PS51078"/>
    </source>
</evidence>
<dbReference type="InterPro" id="IPR005471">
    <property type="entry name" value="Tscrpt_reg_IclR_N"/>
</dbReference>
<dbReference type="InterPro" id="IPR014757">
    <property type="entry name" value="Tscrpt_reg_IclR_C"/>
</dbReference>
<dbReference type="Pfam" id="PF09339">
    <property type="entry name" value="HTH_IclR"/>
    <property type="match status" value="1"/>
</dbReference>
<dbReference type="Gene3D" id="3.30.450.40">
    <property type="match status" value="1"/>
</dbReference>
<proteinExistence type="predicted"/>
<dbReference type="Proteomes" id="UP001564626">
    <property type="component" value="Unassembled WGS sequence"/>
</dbReference>
<dbReference type="Pfam" id="PF01614">
    <property type="entry name" value="IclR_C"/>
    <property type="match status" value="1"/>
</dbReference>
<dbReference type="PROSITE" id="PS51077">
    <property type="entry name" value="HTH_ICLR"/>
    <property type="match status" value="1"/>
</dbReference>
<dbReference type="SUPFAM" id="SSF55781">
    <property type="entry name" value="GAF domain-like"/>
    <property type="match status" value="1"/>
</dbReference>
<dbReference type="InterPro" id="IPR036390">
    <property type="entry name" value="WH_DNA-bd_sf"/>
</dbReference>
<evidence type="ECO:0000313" key="7">
    <source>
        <dbReference type="Proteomes" id="UP001564626"/>
    </source>
</evidence>
<keyword evidence="2" id="KW-0238">DNA-binding</keyword>
<protein>
    <submittedName>
        <fullName evidence="6">IclR family transcriptional regulator</fullName>
    </submittedName>
</protein>
<dbReference type="PANTHER" id="PTHR30136:SF35">
    <property type="entry name" value="HTH-TYPE TRANSCRIPTIONAL REGULATOR RV1719"/>
    <property type="match status" value="1"/>
</dbReference>
<feature type="domain" description="IclR-ED" evidence="5">
    <location>
        <begin position="76"/>
        <end position="250"/>
    </location>
</feature>
<comment type="caution">
    <text evidence="6">The sequence shown here is derived from an EMBL/GenBank/DDBJ whole genome shotgun (WGS) entry which is preliminary data.</text>
</comment>
<dbReference type="PROSITE" id="PS51078">
    <property type="entry name" value="ICLR_ED"/>
    <property type="match status" value="1"/>
</dbReference>
<dbReference type="InterPro" id="IPR050707">
    <property type="entry name" value="HTH_MetabolicPath_Reg"/>
</dbReference>
<feature type="domain" description="HTH iclR-type" evidence="4">
    <location>
        <begin position="14"/>
        <end position="75"/>
    </location>
</feature>
<keyword evidence="7" id="KW-1185">Reference proteome</keyword>
<evidence type="ECO:0000256" key="2">
    <source>
        <dbReference type="ARBA" id="ARBA00023125"/>
    </source>
</evidence>
<dbReference type="RefSeq" id="WP_345359625.1">
    <property type="nucleotide sequence ID" value="NZ_BAABII010000004.1"/>
</dbReference>
<name>A0ABV4CEM0_9PSEU</name>
<sequence>MNAKDDGPAEEAGVRSVLRALDLLALFTEGSSRWNVRELAEASGLAKTTTLRLVSTLERRGLLWAAGAGEYSAGPGLLRWSRLARSAWQLSEPARQIIRDLAQHCGETVNVYVRSDIHRVCVAQEEGPQALRHVVRVGDELPLWSGAAGKVLLADADDALLERISATAEVAVADLRAQVAHAAEQGYAVTHGERELGASGLSAPVLDSANRVVAALGLGGPTPRFTDEKVVEFAAAVRRAADEVSRIGLVPGSSQ</sequence>
<dbReference type="InterPro" id="IPR029016">
    <property type="entry name" value="GAF-like_dom_sf"/>
</dbReference>
<dbReference type="InterPro" id="IPR036388">
    <property type="entry name" value="WH-like_DNA-bd_sf"/>
</dbReference>
<dbReference type="PANTHER" id="PTHR30136">
    <property type="entry name" value="HELIX-TURN-HELIX TRANSCRIPTIONAL REGULATOR, ICLR FAMILY"/>
    <property type="match status" value="1"/>
</dbReference>
<evidence type="ECO:0000256" key="3">
    <source>
        <dbReference type="ARBA" id="ARBA00023163"/>
    </source>
</evidence>